<dbReference type="AlphaFoldDB" id="A0A2S6CWY1"/>
<protein>
    <submittedName>
        <fullName evidence="1">Uncharacterized protein</fullName>
    </submittedName>
</protein>
<dbReference type="RefSeq" id="WP_104386999.1">
    <property type="nucleotide sequence ID" value="NZ_PGEM01000035.1"/>
</dbReference>
<organism evidence="1 2">
    <name type="scientific">Cuspidothrix issatschenkoi CHARLIE-1</name>
    <dbReference type="NCBI Taxonomy" id="2052836"/>
    <lineage>
        <taxon>Bacteria</taxon>
        <taxon>Bacillati</taxon>
        <taxon>Cyanobacteriota</taxon>
        <taxon>Cyanophyceae</taxon>
        <taxon>Nostocales</taxon>
        <taxon>Aphanizomenonaceae</taxon>
        <taxon>Cuspidothrix</taxon>
    </lineage>
</organism>
<sequence length="223" mass="24004">MADISLLTPRVLSTSLLIGSIAIGSVLISHSESYAQTTGTAKRTPIFPSSQPYQSIRGVLKLPRTIETSPYGYAAFYFNLGEGCGAGVSYGKKGGKEGLWRSFMNCGQNTGSPGRELRNVTGGSLNIALQTETVGNTVRLVINGSTVQTARVPINFRPRLVEMVHSYYDGGIKKSTSYEGAAFENVVCVPGCGTFDRAMITGDRSRLIIDFRSNNSLITNVKF</sequence>
<evidence type="ECO:0000313" key="2">
    <source>
        <dbReference type="Proteomes" id="UP000239589"/>
    </source>
</evidence>
<evidence type="ECO:0000313" key="1">
    <source>
        <dbReference type="EMBL" id="PPJ64207.1"/>
    </source>
</evidence>
<keyword evidence="2" id="KW-1185">Reference proteome</keyword>
<dbReference type="Proteomes" id="UP000239589">
    <property type="component" value="Unassembled WGS sequence"/>
</dbReference>
<gene>
    <name evidence="1" type="ORF">CUN59_06095</name>
</gene>
<reference evidence="1 2" key="1">
    <citation type="submission" date="2018-02" db="EMBL/GenBank/DDBJ databases">
        <title>Discovery of a pederin family compound in a non-symbiotic bloom-forming cyanobacterium.</title>
        <authorList>
            <person name="Kust A."/>
            <person name="Mares J."/>
            <person name="Jokela J."/>
            <person name="Urajova P."/>
            <person name="Hajek J."/>
            <person name="Saurav K."/>
            <person name="Voracova K."/>
            <person name="Fewer D.P."/>
            <person name="Haapaniemi E."/>
            <person name="Permi P."/>
            <person name="Rehakova K."/>
            <person name="Sivonen K."/>
            <person name="Hrouzek P."/>
        </authorList>
    </citation>
    <scope>NUCLEOTIDE SEQUENCE [LARGE SCALE GENOMIC DNA]</scope>
    <source>
        <strain evidence="1 2">CHARLIE-1</strain>
    </source>
</reference>
<name>A0A2S6CWY1_9CYAN</name>
<comment type="caution">
    <text evidence="1">The sequence shown here is derived from an EMBL/GenBank/DDBJ whole genome shotgun (WGS) entry which is preliminary data.</text>
</comment>
<proteinExistence type="predicted"/>
<accession>A0A2S6CWY1</accession>
<dbReference type="EMBL" id="PGEM01000035">
    <property type="protein sequence ID" value="PPJ64207.1"/>
    <property type="molecule type" value="Genomic_DNA"/>
</dbReference>